<organism evidence="1 2">
    <name type="scientific">Ancylostoma ceylanicum</name>
    <dbReference type="NCBI Taxonomy" id="53326"/>
    <lineage>
        <taxon>Eukaryota</taxon>
        <taxon>Metazoa</taxon>
        <taxon>Ecdysozoa</taxon>
        <taxon>Nematoda</taxon>
        <taxon>Chromadorea</taxon>
        <taxon>Rhabditida</taxon>
        <taxon>Rhabditina</taxon>
        <taxon>Rhabditomorpha</taxon>
        <taxon>Strongyloidea</taxon>
        <taxon>Ancylostomatidae</taxon>
        <taxon>Ancylostomatinae</taxon>
        <taxon>Ancylostoma</taxon>
    </lineage>
</organism>
<gene>
    <name evidence="1" type="primary">Acey_s0133.g1794</name>
    <name evidence="1" type="ORF">Y032_0133g1794</name>
</gene>
<sequence length="71" mass="7606">MPAPPAEDELTKPYEGVDQKVHFDTSTSLLSVIAGQCLELTIVQVDVTDSLPAKKFGGACSAPKLRRSFSL</sequence>
<dbReference type="Proteomes" id="UP000024635">
    <property type="component" value="Unassembled WGS sequence"/>
</dbReference>
<keyword evidence="2" id="KW-1185">Reference proteome</keyword>
<proteinExistence type="predicted"/>
<evidence type="ECO:0000313" key="1">
    <source>
        <dbReference type="EMBL" id="EYB98245.1"/>
    </source>
</evidence>
<comment type="caution">
    <text evidence="1">The sequence shown here is derived from an EMBL/GenBank/DDBJ whole genome shotgun (WGS) entry which is preliminary data.</text>
</comment>
<accession>A0A016T689</accession>
<dbReference type="EMBL" id="JARK01001469">
    <property type="protein sequence ID" value="EYB98245.1"/>
    <property type="molecule type" value="Genomic_DNA"/>
</dbReference>
<reference evidence="2" key="1">
    <citation type="journal article" date="2015" name="Nat. Genet.">
        <title>The genome and transcriptome of the zoonotic hookworm Ancylostoma ceylanicum identify infection-specific gene families.</title>
        <authorList>
            <person name="Schwarz E.M."/>
            <person name="Hu Y."/>
            <person name="Antoshechkin I."/>
            <person name="Miller M.M."/>
            <person name="Sternberg P.W."/>
            <person name="Aroian R.V."/>
        </authorList>
    </citation>
    <scope>NUCLEOTIDE SEQUENCE</scope>
    <source>
        <strain evidence="2">HY135</strain>
    </source>
</reference>
<dbReference type="AlphaFoldDB" id="A0A016T689"/>
<name>A0A016T689_9BILA</name>
<protein>
    <submittedName>
        <fullName evidence="1">Uncharacterized protein</fullName>
    </submittedName>
</protein>
<evidence type="ECO:0000313" key="2">
    <source>
        <dbReference type="Proteomes" id="UP000024635"/>
    </source>
</evidence>